<gene>
    <name evidence="2" type="ORF">ADA01nite_28690</name>
</gene>
<dbReference type="InterPro" id="IPR036291">
    <property type="entry name" value="NAD(P)-bd_dom_sf"/>
</dbReference>
<dbReference type="Pfam" id="PF00106">
    <property type="entry name" value="adh_short"/>
    <property type="match status" value="1"/>
</dbReference>
<evidence type="ECO:0008006" key="4">
    <source>
        <dbReference type="Google" id="ProtNLM"/>
    </source>
</evidence>
<organism evidence="2 3">
    <name type="scientific">Aneurinibacillus danicus</name>
    <dbReference type="NCBI Taxonomy" id="267746"/>
    <lineage>
        <taxon>Bacteria</taxon>
        <taxon>Bacillati</taxon>
        <taxon>Bacillota</taxon>
        <taxon>Bacilli</taxon>
        <taxon>Bacillales</taxon>
        <taxon>Paenibacillaceae</taxon>
        <taxon>Aneurinibacillus group</taxon>
        <taxon>Aneurinibacillus</taxon>
    </lineage>
</organism>
<keyword evidence="3" id="KW-1185">Reference proteome</keyword>
<sequence>MQIPSFNLTGKIALVTGGSKGIGFGMAHALGAYGAQVIITSRGVEEGRINQLTKVWAEELAPYNITVNAVGPGYIRTPMTDGWLSDSVRYQNIVNNTMQKRVGELTDLAGPIVFLASDASAYVTGQVLNVDGGWTAR</sequence>
<evidence type="ECO:0000256" key="1">
    <source>
        <dbReference type="ARBA" id="ARBA00006484"/>
    </source>
</evidence>
<evidence type="ECO:0000313" key="3">
    <source>
        <dbReference type="Proteomes" id="UP000321157"/>
    </source>
</evidence>
<dbReference type="SUPFAM" id="SSF51735">
    <property type="entry name" value="NAD(P)-binding Rossmann-fold domains"/>
    <property type="match status" value="2"/>
</dbReference>
<name>A0A511V9B0_9BACL</name>
<evidence type="ECO:0000313" key="2">
    <source>
        <dbReference type="EMBL" id="GEN35409.1"/>
    </source>
</evidence>
<reference evidence="2 3" key="1">
    <citation type="submission" date="2019-07" db="EMBL/GenBank/DDBJ databases">
        <title>Whole genome shotgun sequence of Aneurinibacillus danicus NBRC 102444.</title>
        <authorList>
            <person name="Hosoyama A."/>
            <person name="Uohara A."/>
            <person name="Ohji S."/>
            <person name="Ichikawa N."/>
        </authorList>
    </citation>
    <scope>NUCLEOTIDE SEQUENCE [LARGE SCALE GENOMIC DNA]</scope>
    <source>
        <strain evidence="2 3">NBRC 102444</strain>
    </source>
</reference>
<dbReference type="EMBL" id="BJXX01000132">
    <property type="protein sequence ID" value="GEN35409.1"/>
    <property type="molecule type" value="Genomic_DNA"/>
</dbReference>
<comment type="caution">
    <text evidence="2">The sequence shown here is derived from an EMBL/GenBank/DDBJ whole genome shotgun (WGS) entry which is preliminary data.</text>
</comment>
<comment type="similarity">
    <text evidence="1">Belongs to the short-chain dehydrogenases/reductases (SDR) family.</text>
</comment>
<dbReference type="InterPro" id="IPR002347">
    <property type="entry name" value="SDR_fam"/>
</dbReference>
<dbReference type="Pfam" id="PF13561">
    <property type="entry name" value="adh_short_C2"/>
    <property type="match status" value="1"/>
</dbReference>
<dbReference type="Proteomes" id="UP000321157">
    <property type="component" value="Unassembled WGS sequence"/>
</dbReference>
<dbReference type="OrthoDB" id="9803333at2"/>
<dbReference type="Gene3D" id="3.40.50.720">
    <property type="entry name" value="NAD(P)-binding Rossmann-like Domain"/>
    <property type="match status" value="2"/>
</dbReference>
<dbReference type="PANTHER" id="PTHR42760">
    <property type="entry name" value="SHORT-CHAIN DEHYDROGENASES/REDUCTASES FAMILY MEMBER"/>
    <property type="match status" value="1"/>
</dbReference>
<accession>A0A511V9B0</accession>
<dbReference type="GO" id="GO:0016616">
    <property type="term" value="F:oxidoreductase activity, acting on the CH-OH group of donors, NAD or NADP as acceptor"/>
    <property type="evidence" value="ECO:0007669"/>
    <property type="project" value="TreeGrafter"/>
</dbReference>
<proteinExistence type="inferred from homology"/>
<dbReference type="AlphaFoldDB" id="A0A511V9B0"/>
<dbReference type="PRINTS" id="PR00081">
    <property type="entry name" value="GDHRDH"/>
</dbReference>
<protein>
    <recommendedName>
        <fullName evidence="4">2-deoxy-D-gluconate 3-dehydrogenase</fullName>
    </recommendedName>
</protein>